<dbReference type="EMBL" id="QXRZ01000005">
    <property type="protein sequence ID" value="RIL42341.1"/>
    <property type="molecule type" value="Genomic_DNA"/>
</dbReference>
<dbReference type="PANTHER" id="PTHR37957">
    <property type="entry name" value="BLR7070 PROTEIN"/>
    <property type="match status" value="1"/>
</dbReference>
<accession>A0A418HMH8</accession>
<sequence length="392" mass="44023">MRNLNKLIISSITIGMISISTLNSHTYIDAQSQQNHSVEHLKWIDTTTIPHNQSYKGTTVGGLSGISYDAKNNNWYLASDDRSEKSPARFYEAKINYNQHGFKHTKFTNVHTFKQPDGSSYPNKNKYKHQENQAVADIESIRIDPITQNILYTSEGDRSLGLNPFIREADLTGQFLADIPITNNIKMDKDNKHGFRNNLALEGSTFSTDGQSIWTSMEGSLLQDGQISTTRSGSFTRITQYNRNGELISEYAYPLDAVPGNPGANKTAENGISEMLAINNHEFLALERASVQTADGAYHNYVRIYKFDTKNTTEIKNMDSIKDKKIKPVHKQLVANLNEQDIGKIDNIEGMTFGKQLPNGNDSLVLVTDNNFNQSQKTELIAFEVQPEDKSN</sequence>
<organism evidence="2 3">
    <name type="scientific">Staphylococcus gallinarum</name>
    <dbReference type="NCBI Taxonomy" id="1293"/>
    <lineage>
        <taxon>Bacteria</taxon>
        <taxon>Bacillati</taxon>
        <taxon>Bacillota</taxon>
        <taxon>Bacilli</taxon>
        <taxon>Bacillales</taxon>
        <taxon>Staphylococcaceae</taxon>
        <taxon>Staphylococcus</taxon>
    </lineage>
</organism>
<evidence type="ECO:0000259" key="1">
    <source>
        <dbReference type="Pfam" id="PF13449"/>
    </source>
</evidence>
<dbReference type="AlphaFoldDB" id="A0A418HMH8"/>
<protein>
    <submittedName>
        <fullName evidence="2">Esterase-like activity of phytase family protein</fullName>
    </submittedName>
</protein>
<name>A0A418HMH8_STAGA</name>
<dbReference type="Proteomes" id="UP000283576">
    <property type="component" value="Unassembled WGS sequence"/>
</dbReference>
<evidence type="ECO:0000313" key="2">
    <source>
        <dbReference type="EMBL" id="RIL42341.1"/>
    </source>
</evidence>
<proteinExistence type="predicted"/>
<comment type="caution">
    <text evidence="2">The sequence shown here is derived from an EMBL/GenBank/DDBJ whole genome shotgun (WGS) entry which is preliminary data.</text>
</comment>
<dbReference type="Pfam" id="PF13449">
    <property type="entry name" value="Phytase-like"/>
    <property type="match status" value="1"/>
</dbReference>
<dbReference type="RefSeq" id="WP_107526692.1">
    <property type="nucleotide sequence ID" value="NZ_JAIBNU010000001.1"/>
</dbReference>
<feature type="domain" description="Phytase-like" evidence="1">
    <location>
        <begin position="58"/>
        <end position="372"/>
    </location>
</feature>
<reference evidence="2 3" key="1">
    <citation type="journal article" date="2016" name="Front. Microbiol.">
        <title>Comprehensive Phylogenetic Analysis of Bovine Non-aureus Staphylococci Species Based on Whole-Genome Sequencing.</title>
        <authorList>
            <person name="Naushad S."/>
            <person name="Barkema H.W."/>
            <person name="Luby C."/>
            <person name="Condas L.A."/>
            <person name="Nobrega D.B."/>
            <person name="Carson D.A."/>
            <person name="De Buck J."/>
        </authorList>
    </citation>
    <scope>NUCLEOTIDE SEQUENCE [LARGE SCALE GENOMIC DNA]</scope>
    <source>
        <strain evidence="2 3">SNUC 1388</strain>
    </source>
</reference>
<dbReference type="InterPro" id="IPR027372">
    <property type="entry name" value="Phytase-like_dom"/>
</dbReference>
<gene>
    <name evidence="2" type="ORF">BUZ01_09115</name>
</gene>
<evidence type="ECO:0000313" key="3">
    <source>
        <dbReference type="Proteomes" id="UP000283576"/>
    </source>
</evidence>
<dbReference type="PANTHER" id="PTHR37957:SF1">
    <property type="entry name" value="PHYTASE-LIKE DOMAIN-CONTAINING PROTEIN"/>
    <property type="match status" value="1"/>
</dbReference>